<dbReference type="Pfam" id="PF02578">
    <property type="entry name" value="Cu-oxidase_4"/>
    <property type="match status" value="1"/>
</dbReference>
<dbReference type="RefSeq" id="WP_350245061.1">
    <property type="nucleotide sequence ID" value="NZ_CP158299.1"/>
</dbReference>
<reference evidence="11" key="1">
    <citation type="submission" date="2024-06" db="EMBL/GenBank/DDBJ databases">
        <title>Draft Genome Sequence of Deinococcus sonorensis Type Strain KR-87, a Biofilm Producing Representative of the Genus Deinococcus.</title>
        <authorList>
            <person name="Boren L.S."/>
            <person name="Grosso R.A."/>
            <person name="Hugenberg-Cox A.N."/>
            <person name="Hill J.T.E."/>
            <person name="Albert C.M."/>
            <person name="Tuohy J.M."/>
        </authorList>
    </citation>
    <scope>NUCLEOTIDE SEQUENCE</scope>
    <source>
        <strain evidence="11">KR-87</strain>
    </source>
</reference>
<keyword evidence="4" id="KW-0479">Metal-binding</keyword>
<dbReference type="AlphaFoldDB" id="A0AAU7UEP6"/>
<keyword evidence="6" id="KW-0862">Zinc</keyword>
<keyword evidence="3" id="KW-0808">Transferase</keyword>
<keyword evidence="5" id="KW-0378">Hydrolase</keyword>
<dbReference type="InterPro" id="IPR038371">
    <property type="entry name" value="Cu_polyphenol_OxRdtase_sf"/>
</dbReference>
<evidence type="ECO:0000313" key="11">
    <source>
        <dbReference type="EMBL" id="XBV86967.1"/>
    </source>
</evidence>
<gene>
    <name evidence="11" type="primary">pgeF</name>
    <name evidence="11" type="ORF">ABOD76_11855</name>
</gene>
<dbReference type="InterPro" id="IPR003730">
    <property type="entry name" value="Cu_polyphenol_OxRdtase"/>
</dbReference>
<dbReference type="PANTHER" id="PTHR30616:SF2">
    <property type="entry name" value="PURINE NUCLEOSIDE PHOSPHORYLASE LACC1"/>
    <property type="match status" value="1"/>
</dbReference>
<evidence type="ECO:0000256" key="6">
    <source>
        <dbReference type="ARBA" id="ARBA00022833"/>
    </source>
</evidence>
<evidence type="ECO:0000256" key="1">
    <source>
        <dbReference type="ARBA" id="ARBA00000553"/>
    </source>
</evidence>
<organism evidence="11">
    <name type="scientific">Deinococcus sonorensis KR-87</name>
    <dbReference type="NCBI Taxonomy" id="694439"/>
    <lineage>
        <taxon>Bacteria</taxon>
        <taxon>Thermotogati</taxon>
        <taxon>Deinococcota</taxon>
        <taxon>Deinococci</taxon>
        <taxon>Deinococcales</taxon>
        <taxon>Deinococcaceae</taxon>
        <taxon>Deinococcus</taxon>
    </lineage>
</organism>
<dbReference type="KEGG" id="dsc:ABOD76_11855"/>
<evidence type="ECO:0000256" key="8">
    <source>
        <dbReference type="ARBA" id="ARBA00048968"/>
    </source>
</evidence>
<evidence type="ECO:0000256" key="10">
    <source>
        <dbReference type="RuleBase" id="RU361274"/>
    </source>
</evidence>
<comment type="catalytic activity">
    <reaction evidence="9">
        <text>S-methyl-5'-thioadenosine + phosphate = 5-(methylsulfanyl)-alpha-D-ribose 1-phosphate + adenine</text>
        <dbReference type="Rhea" id="RHEA:11852"/>
        <dbReference type="ChEBI" id="CHEBI:16708"/>
        <dbReference type="ChEBI" id="CHEBI:17509"/>
        <dbReference type="ChEBI" id="CHEBI:43474"/>
        <dbReference type="ChEBI" id="CHEBI:58533"/>
        <dbReference type="EC" id="2.4.2.28"/>
    </reaction>
    <physiologicalReaction direction="left-to-right" evidence="9">
        <dbReference type="Rhea" id="RHEA:11853"/>
    </physiologicalReaction>
</comment>
<evidence type="ECO:0000256" key="7">
    <source>
        <dbReference type="ARBA" id="ARBA00047989"/>
    </source>
</evidence>
<dbReference type="InterPro" id="IPR011324">
    <property type="entry name" value="Cytotoxic_necrot_fac-like_cat"/>
</dbReference>
<evidence type="ECO:0000256" key="5">
    <source>
        <dbReference type="ARBA" id="ARBA00022801"/>
    </source>
</evidence>
<comment type="similarity">
    <text evidence="2 10">Belongs to the purine nucleoside phosphorylase YfiH/LACC1 family.</text>
</comment>
<dbReference type="GO" id="GO:0017061">
    <property type="term" value="F:S-methyl-5-thioadenosine phosphorylase activity"/>
    <property type="evidence" value="ECO:0007669"/>
    <property type="project" value="UniProtKB-EC"/>
</dbReference>
<dbReference type="Gene3D" id="3.60.140.10">
    <property type="entry name" value="CNF1/YfiH-like putative cysteine hydrolases"/>
    <property type="match status" value="1"/>
</dbReference>
<comment type="catalytic activity">
    <reaction evidence="1">
        <text>inosine + phosphate = alpha-D-ribose 1-phosphate + hypoxanthine</text>
        <dbReference type="Rhea" id="RHEA:27646"/>
        <dbReference type="ChEBI" id="CHEBI:17368"/>
        <dbReference type="ChEBI" id="CHEBI:17596"/>
        <dbReference type="ChEBI" id="CHEBI:43474"/>
        <dbReference type="ChEBI" id="CHEBI:57720"/>
        <dbReference type="EC" id="2.4.2.1"/>
    </reaction>
    <physiologicalReaction direction="left-to-right" evidence="1">
        <dbReference type="Rhea" id="RHEA:27647"/>
    </physiologicalReaction>
</comment>
<dbReference type="GO" id="GO:0005507">
    <property type="term" value="F:copper ion binding"/>
    <property type="evidence" value="ECO:0007669"/>
    <property type="project" value="TreeGrafter"/>
</dbReference>
<proteinExistence type="inferred from homology"/>
<comment type="catalytic activity">
    <reaction evidence="8">
        <text>adenosine + phosphate = alpha-D-ribose 1-phosphate + adenine</text>
        <dbReference type="Rhea" id="RHEA:27642"/>
        <dbReference type="ChEBI" id="CHEBI:16335"/>
        <dbReference type="ChEBI" id="CHEBI:16708"/>
        <dbReference type="ChEBI" id="CHEBI:43474"/>
        <dbReference type="ChEBI" id="CHEBI:57720"/>
        <dbReference type="EC" id="2.4.2.1"/>
    </reaction>
    <physiologicalReaction direction="left-to-right" evidence="8">
        <dbReference type="Rhea" id="RHEA:27643"/>
    </physiologicalReaction>
</comment>
<name>A0AAU7UEP6_9DEIO</name>
<dbReference type="NCBIfam" id="TIGR00726">
    <property type="entry name" value="peptidoglycan editing factor PgeF"/>
    <property type="match status" value="1"/>
</dbReference>
<accession>A0AAU7UEP6</accession>
<evidence type="ECO:0000256" key="4">
    <source>
        <dbReference type="ARBA" id="ARBA00022723"/>
    </source>
</evidence>
<evidence type="ECO:0000256" key="9">
    <source>
        <dbReference type="ARBA" id="ARBA00049893"/>
    </source>
</evidence>
<evidence type="ECO:0000256" key="2">
    <source>
        <dbReference type="ARBA" id="ARBA00007353"/>
    </source>
</evidence>
<dbReference type="CDD" id="cd16833">
    <property type="entry name" value="YfiH"/>
    <property type="match status" value="1"/>
</dbReference>
<comment type="catalytic activity">
    <reaction evidence="7">
        <text>adenosine + H2O + H(+) = inosine + NH4(+)</text>
        <dbReference type="Rhea" id="RHEA:24408"/>
        <dbReference type="ChEBI" id="CHEBI:15377"/>
        <dbReference type="ChEBI" id="CHEBI:15378"/>
        <dbReference type="ChEBI" id="CHEBI:16335"/>
        <dbReference type="ChEBI" id="CHEBI:17596"/>
        <dbReference type="ChEBI" id="CHEBI:28938"/>
        <dbReference type="EC" id="3.5.4.4"/>
    </reaction>
    <physiologicalReaction direction="left-to-right" evidence="7">
        <dbReference type="Rhea" id="RHEA:24409"/>
    </physiologicalReaction>
</comment>
<protein>
    <recommendedName>
        <fullName evidence="10">Purine nucleoside phosphorylase</fullName>
    </recommendedName>
</protein>
<dbReference type="GO" id="GO:0016787">
    <property type="term" value="F:hydrolase activity"/>
    <property type="evidence" value="ECO:0007669"/>
    <property type="project" value="UniProtKB-KW"/>
</dbReference>
<dbReference type="EMBL" id="CP158299">
    <property type="protein sequence ID" value="XBV86967.1"/>
    <property type="molecule type" value="Genomic_DNA"/>
</dbReference>
<sequence>MHPDTEDLMTIQAPLLRATHGFTTRRGGVSAGAYAGLNLDDRQDDPAAVHENRRRLVTALGFQLPQVARLDQVHGDEVRTAQPGVQTGDALVTDRPGVLLSIMTADCYPLLLEDPEAGVLGAAHAGWRGTVGRIGVRTVEAMVRLGARPERIRAAVGPGISAGHYQVGPEVEATFIQAELGTHLQDRHLDLAGANRQVLLEAGVPEGHIWMSGRCSTEADFYSHRRDQGVTGRMWAVIGTPLMDAGEPERTVAASRLHSASQEALGSAGQGGLPVDALVRPASLGGL</sequence>
<dbReference type="PANTHER" id="PTHR30616">
    <property type="entry name" value="UNCHARACTERIZED PROTEIN YFIH"/>
    <property type="match status" value="1"/>
</dbReference>
<evidence type="ECO:0000256" key="3">
    <source>
        <dbReference type="ARBA" id="ARBA00022679"/>
    </source>
</evidence>
<dbReference type="SUPFAM" id="SSF64438">
    <property type="entry name" value="CNF1/YfiH-like putative cysteine hydrolases"/>
    <property type="match status" value="1"/>
</dbReference>